<evidence type="ECO:0000256" key="6">
    <source>
        <dbReference type="PIRSR" id="PIRSR600821-52"/>
    </source>
</evidence>
<dbReference type="FunFam" id="3.20.20.10:FF:000002">
    <property type="entry name" value="Alanine racemase"/>
    <property type="match status" value="1"/>
</dbReference>
<proteinExistence type="inferred from homology"/>
<evidence type="ECO:0000259" key="7">
    <source>
        <dbReference type="SMART" id="SM01005"/>
    </source>
</evidence>
<comment type="cofactor">
    <cofactor evidence="1 4 5">
        <name>pyridoxal 5'-phosphate</name>
        <dbReference type="ChEBI" id="CHEBI:597326"/>
    </cofactor>
</comment>
<dbReference type="Gene3D" id="2.40.37.10">
    <property type="entry name" value="Lyase, Ornithine Decarboxylase, Chain A, domain 1"/>
    <property type="match status" value="1"/>
</dbReference>
<name>A0A433JPM3_9MICO</name>
<evidence type="ECO:0000313" key="9">
    <source>
        <dbReference type="Proteomes" id="UP000274909"/>
    </source>
</evidence>
<dbReference type="PANTHER" id="PTHR30511:SF0">
    <property type="entry name" value="ALANINE RACEMASE, CATABOLIC-RELATED"/>
    <property type="match status" value="1"/>
</dbReference>
<feature type="active site" description="Proton acceptor; specific for L-alanine" evidence="4">
    <location>
        <position position="263"/>
    </location>
</feature>
<dbReference type="GO" id="GO:0030170">
    <property type="term" value="F:pyridoxal phosphate binding"/>
    <property type="evidence" value="ECO:0007669"/>
    <property type="project" value="UniProtKB-UniRule"/>
</dbReference>
<comment type="function">
    <text evidence="4">Catalyzes the interconversion of L-alanine and D-alanine. May also act on other amino acids.</text>
</comment>
<evidence type="ECO:0000256" key="5">
    <source>
        <dbReference type="PIRSR" id="PIRSR600821-50"/>
    </source>
</evidence>
<feature type="domain" description="Alanine racemase C-terminal" evidence="7">
    <location>
        <begin position="242"/>
        <end position="369"/>
    </location>
</feature>
<dbReference type="PROSITE" id="PS00395">
    <property type="entry name" value="ALANINE_RACEMASE"/>
    <property type="match status" value="1"/>
</dbReference>
<keyword evidence="9" id="KW-1185">Reference proteome</keyword>
<feature type="binding site" evidence="4 6">
    <location>
        <position position="311"/>
    </location>
    <ligand>
        <name>substrate</name>
    </ligand>
</feature>
<dbReference type="InterPro" id="IPR009006">
    <property type="entry name" value="Ala_racemase/Decarboxylase_C"/>
</dbReference>
<comment type="pathway">
    <text evidence="4">Amino-acid biosynthesis; D-alanine biosynthesis; D-alanine from L-alanine: step 1/1.</text>
</comment>
<reference evidence="8 9" key="1">
    <citation type="submission" date="2018-12" db="EMBL/GenBank/DDBJ databases">
        <authorList>
            <person name="Li F."/>
        </authorList>
    </citation>
    <scope>NUCLEOTIDE SEQUENCE [LARGE SCALE GENOMIC DNA]</scope>
    <source>
        <strain evidence="8 9">EGI 6500705</strain>
    </source>
</reference>
<dbReference type="Pfam" id="PF01168">
    <property type="entry name" value="Ala_racemase_N"/>
    <property type="match status" value="1"/>
</dbReference>
<dbReference type="GO" id="GO:0005829">
    <property type="term" value="C:cytosol"/>
    <property type="evidence" value="ECO:0007669"/>
    <property type="project" value="TreeGrafter"/>
</dbReference>
<evidence type="ECO:0000256" key="3">
    <source>
        <dbReference type="ARBA" id="ARBA00023235"/>
    </source>
</evidence>
<dbReference type="SMART" id="SM01005">
    <property type="entry name" value="Ala_racemase_C"/>
    <property type="match status" value="1"/>
</dbReference>
<dbReference type="EC" id="5.1.1.1" evidence="4"/>
<evidence type="ECO:0000256" key="2">
    <source>
        <dbReference type="ARBA" id="ARBA00022898"/>
    </source>
</evidence>
<dbReference type="Pfam" id="PF00842">
    <property type="entry name" value="Ala_racemase_C"/>
    <property type="match status" value="1"/>
</dbReference>
<dbReference type="InterPro" id="IPR029066">
    <property type="entry name" value="PLP-binding_barrel"/>
</dbReference>
<dbReference type="PANTHER" id="PTHR30511">
    <property type="entry name" value="ALANINE RACEMASE"/>
    <property type="match status" value="1"/>
</dbReference>
<dbReference type="Proteomes" id="UP000274909">
    <property type="component" value="Unassembled WGS sequence"/>
</dbReference>
<dbReference type="HAMAP" id="MF_01201">
    <property type="entry name" value="Ala_racemase"/>
    <property type="match status" value="1"/>
</dbReference>
<dbReference type="InterPro" id="IPR001608">
    <property type="entry name" value="Ala_racemase_N"/>
</dbReference>
<dbReference type="InterPro" id="IPR011079">
    <property type="entry name" value="Ala_racemase_C"/>
</dbReference>
<organism evidence="8 9">
    <name type="scientific">Labedella endophytica</name>
    <dbReference type="NCBI Taxonomy" id="1523160"/>
    <lineage>
        <taxon>Bacteria</taxon>
        <taxon>Bacillati</taxon>
        <taxon>Actinomycetota</taxon>
        <taxon>Actinomycetes</taxon>
        <taxon>Micrococcales</taxon>
        <taxon>Microbacteriaceae</taxon>
        <taxon>Labedella</taxon>
    </lineage>
</organism>
<dbReference type="SUPFAM" id="SSF50621">
    <property type="entry name" value="Alanine racemase C-terminal domain-like"/>
    <property type="match status" value="1"/>
</dbReference>
<keyword evidence="3 4" id="KW-0413">Isomerase</keyword>
<comment type="catalytic activity">
    <reaction evidence="4">
        <text>L-alanine = D-alanine</text>
        <dbReference type="Rhea" id="RHEA:20249"/>
        <dbReference type="ChEBI" id="CHEBI:57416"/>
        <dbReference type="ChEBI" id="CHEBI:57972"/>
        <dbReference type="EC" id="5.1.1.1"/>
    </reaction>
</comment>
<keyword evidence="2 4" id="KW-0663">Pyridoxal phosphate</keyword>
<dbReference type="OrthoDB" id="9813814at2"/>
<dbReference type="GO" id="GO:0009252">
    <property type="term" value="P:peptidoglycan biosynthetic process"/>
    <property type="evidence" value="ECO:0007669"/>
    <property type="project" value="TreeGrafter"/>
</dbReference>
<dbReference type="AlphaFoldDB" id="A0A433JPM3"/>
<dbReference type="Gene3D" id="3.20.20.10">
    <property type="entry name" value="Alanine racemase"/>
    <property type="match status" value="1"/>
</dbReference>
<dbReference type="SUPFAM" id="SSF51419">
    <property type="entry name" value="PLP-binding barrel"/>
    <property type="match status" value="1"/>
</dbReference>
<comment type="similarity">
    <text evidence="4">Belongs to the alanine racemase family.</text>
</comment>
<dbReference type="InterPro" id="IPR020622">
    <property type="entry name" value="Ala_racemase_pyridoxalP-BS"/>
</dbReference>
<feature type="binding site" evidence="4 6">
    <location>
        <position position="133"/>
    </location>
    <ligand>
        <name>substrate</name>
    </ligand>
</feature>
<comment type="caution">
    <text evidence="8">The sequence shown here is derived from an EMBL/GenBank/DDBJ whole genome shotgun (WGS) entry which is preliminary data.</text>
</comment>
<feature type="modified residue" description="N6-(pyridoxal phosphate)lysine" evidence="4 5">
    <location>
        <position position="35"/>
    </location>
</feature>
<evidence type="ECO:0000256" key="1">
    <source>
        <dbReference type="ARBA" id="ARBA00001933"/>
    </source>
</evidence>
<feature type="active site" description="Proton acceptor; specific for D-alanine" evidence="4">
    <location>
        <position position="35"/>
    </location>
</feature>
<sequence>MTGLREAVVDLDAISANVRRIREITEGRRVIAVVKADGYGHGAVPVARAALRGGADMLGTADVDEALALRAGGIEAPILAWLHAPDQDFDAALAAGIALGVSSGRELERVAEAASRDGRPARVHVKLDTGLSRNGVPRSDWSDVVARVRTLVDAGRVTLDGVFTHLSNTSDEDDRIAVRVFDEGLDLVSESGLGPRMIHAAATAAAIAVPESRFDTIRLGIGMYGFSPVPGITGAELGLVPAMRLVSQVASVKRPEVGTGVSYGYRYRTSENSTLALVPIGYADGVPRQASGLGEVSIGGRRHRVAGRIAMDQFVVDVGDAPVDVGDEVVIFGDPATGAPSAAEWGEHAGTIDYDIVTRIGPRVPRRYTGAE</sequence>
<evidence type="ECO:0000313" key="8">
    <source>
        <dbReference type="EMBL" id="RUQ98925.1"/>
    </source>
</evidence>
<accession>A0A433JPM3</accession>
<dbReference type="RefSeq" id="WP_127050426.1">
    <property type="nucleotide sequence ID" value="NZ_RZGZ01000003.1"/>
</dbReference>
<dbReference type="GO" id="GO:0030632">
    <property type="term" value="P:D-alanine biosynthetic process"/>
    <property type="evidence" value="ECO:0007669"/>
    <property type="project" value="UniProtKB-UniRule"/>
</dbReference>
<evidence type="ECO:0000256" key="4">
    <source>
        <dbReference type="HAMAP-Rule" id="MF_01201"/>
    </source>
</evidence>
<protein>
    <recommendedName>
        <fullName evidence="4">Alanine racemase</fullName>
        <ecNumber evidence="4">5.1.1.1</ecNumber>
    </recommendedName>
</protein>
<dbReference type="EMBL" id="RZGZ01000003">
    <property type="protein sequence ID" value="RUQ98925.1"/>
    <property type="molecule type" value="Genomic_DNA"/>
</dbReference>
<dbReference type="NCBIfam" id="TIGR00492">
    <property type="entry name" value="alr"/>
    <property type="match status" value="1"/>
</dbReference>
<dbReference type="CDD" id="cd00430">
    <property type="entry name" value="PLPDE_III_AR"/>
    <property type="match status" value="1"/>
</dbReference>
<dbReference type="UniPathway" id="UPA00042">
    <property type="reaction ID" value="UER00497"/>
</dbReference>
<dbReference type="GO" id="GO:0008784">
    <property type="term" value="F:alanine racemase activity"/>
    <property type="evidence" value="ECO:0007669"/>
    <property type="project" value="UniProtKB-UniRule"/>
</dbReference>
<dbReference type="InterPro" id="IPR000821">
    <property type="entry name" value="Ala_racemase"/>
</dbReference>
<dbReference type="PRINTS" id="PR00992">
    <property type="entry name" value="ALARACEMASE"/>
</dbReference>
<gene>
    <name evidence="8" type="primary">alr</name>
    <name evidence="8" type="ORF">ELQ94_11345</name>
</gene>